<dbReference type="OrthoDB" id="191139at2759"/>
<dbReference type="EMBL" id="GG738850">
    <property type="protein sequence ID" value="EFC48596.1"/>
    <property type="molecule type" value="Genomic_DNA"/>
</dbReference>
<dbReference type="PANTHER" id="PTHR24320:SF148">
    <property type="entry name" value="NAD(P)-BINDING ROSSMANN-FOLD SUPERFAMILY PROTEIN"/>
    <property type="match status" value="1"/>
</dbReference>
<name>D2V392_NAEGR</name>
<dbReference type="Proteomes" id="UP000006671">
    <property type="component" value="Unassembled WGS sequence"/>
</dbReference>
<dbReference type="PRINTS" id="PR00080">
    <property type="entry name" value="SDRFAMILY"/>
</dbReference>
<dbReference type="AlphaFoldDB" id="D2V392"/>
<accession>D2V392</accession>
<protein>
    <submittedName>
        <fullName evidence="4">Predicted protein</fullName>
    </submittedName>
</protein>
<dbReference type="KEGG" id="ngr:NAEGRDRAFT_63273"/>
<dbReference type="RefSeq" id="XP_002681340.1">
    <property type="nucleotide sequence ID" value="XM_002681294.1"/>
</dbReference>
<dbReference type="Gene3D" id="3.40.50.720">
    <property type="entry name" value="NAD(P)-binding Rossmann-like Domain"/>
    <property type="match status" value="1"/>
</dbReference>
<dbReference type="InterPro" id="IPR036291">
    <property type="entry name" value="NAD(P)-bd_dom_sf"/>
</dbReference>
<evidence type="ECO:0000256" key="1">
    <source>
        <dbReference type="ARBA" id="ARBA00006484"/>
    </source>
</evidence>
<reference evidence="4 5" key="1">
    <citation type="journal article" date="2010" name="Cell">
        <title>The genome of Naegleria gruberi illuminates early eukaryotic versatility.</title>
        <authorList>
            <person name="Fritz-Laylin L.K."/>
            <person name="Prochnik S.E."/>
            <person name="Ginger M.L."/>
            <person name="Dacks J.B."/>
            <person name="Carpenter M.L."/>
            <person name="Field M.C."/>
            <person name="Kuo A."/>
            <person name="Paredez A."/>
            <person name="Chapman J."/>
            <person name="Pham J."/>
            <person name="Shu S."/>
            <person name="Neupane R."/>
            <person name="Cipriano M."/>
            <person name="Mancuso J."/>
            <person name="Tu H."/>
            <person name="Salamov A."/>
            <person name="Lindquist E."/>
            <person name="Shapiro H."/>
            <person name="Lucas S."/>
            <person name="Grigoriev I.V."/>
            <person name="Cande W.Z."/>
            <person name="Fulton C."/>
            <person name="Rokhsar D.S."/>
            <person name="Dawson S.C."/>
        </authorList>
    </citation>
    <scope>NUCLEOTIDE SEQUENCE [LARGE SCALE GENOMIC DNA]</scope>
    <source>
        <strain evidence="4 5">NEG-M</strain>
    </source>
</reference>
<dbReference type="FunCoup" id="D2V392">
    <property type="interactions" value="121"/>
</dbReference>
<proteinExistence type="inferred from homology"/>
<dbReference type="PRINTS" id="PR00081">
    <property type="entry name" value="GDHRDH"/>
</dbReference>
<evidence type="ECO:0000313" key="4">
    <source>
        <dbReference type="EMBL" id="EFC48596.1"/>
    </source>
</evidence>
<keyword evidence="5" id="KW-1185">Reference proteome</keyword>
<dbReference type="eggNOG" id="KOG1208">
    <property type="taxonomic scope" value="Eukaryota"/>
</dbReference>
<keyword evidence="2" id="KW-0560">Oxidoreductase</keyword>
<evidence type="ECO:0000256" key="3">
    <source>
        <dbReference type="RuleBase" id="RU000363"/>
    </source>
</evidence>
<dbReference type="OMA" id="SDCKKTW"/>
<evidence type="ECO:0000256" key="2">
    <source>
        <dbReference type="ARBA" id="ARBA00023002"/>
    </source>
</evidence>
<dbReference type="InParanoid" id="D2V392"/>
<dbReference type="Pfam" id="PF00106">
    <property type="entry name" value="adh_short"/>
    <property type="match status" value="1"/>
</dbReference>
<dbReference type="CDD" id="cd05327">
    <property type="entry name" value="retinol-DH_like_SDR_c_like"/>
    <property type="match status" value="1"/>
</dbReference>
<dbReference type="GO" id="GO:0016491">
    <property type="term" value="F:oxidoreductase activity"/>
    <property type="evidence" value="ECO:0007669"/>
    <property type="project" value="UniProtKB-KW"/>
</dbReference>
<sequence>MLKRVGLAWTQALVPENLLQVDLKGKICLVTGSTVGGIGYETAKKMYELGCNVILVCRSEKNGKEARDLIQQECSARMKQIGTIDYILMDLDDLESVNKVAKQFKEKFTQLDFLFNNAGVMFCPHSTTTQGVEIQFGTNYLGHFLLTLSLMDLIKKVNGRIINVSSIGSKAFVKSEKDITNFCSFSKESVMGDCENVASKQQLYGRSKLAQVLFSRKLAREFKSSYCKVTSYSLHPGAVKTNLERHTSFLFDLATIIVKPLYKTPYEGAQTSLYVALAPISELENGGYYSECSIDEASQFADRIELQDTLWDTSMKLVEDYL</sequence>
<dbReference type="GeneID" id="8861583"/>
<gene>
    <name evidence="4" type="ORF">NAEGRDRAFT_63273</name>
</gene>
<dbReference type="InterPro" id="IPR002347">
    <property type="entry name" value="SDR_fam"/>
</dbReference>
<dbReference type="SUPFAM" id="SSF51735">
    <property type="entry name" value="NAD(P)-binding Rossmann-fold domains"/>
    <property type="match status" value="1"/>
</dbReference>
<dbReference type="PANTHER" id="PTHR24320">
    <property type="entry name" value="RETINOL DEHYDROGENASE"/>
    <property type="match status" value="1"/>
</dbReference>
<comment type="similarity">
    <text evidence="1 3">Belongs to the short-chain dehydrogenases/reductases (SDR) family.</text>
</comment>
<organism evidence="5">
    <name type="scientific">Naegleria gruberi</name>
    <name type="common">Amoeba</name>
    <dbReference type="NCBI Taxonomy" id="5762"/>
    <lineage>
        <taxon>Eukaryota</taxon>
        <taxon>Discoba</taxon>
        <taxon>Heterolobosea</taxon>
        <taxon>Tetramitia</taxon>
        <taxon>Eutetramitia</taxon>
        <taxon>Vahlkampfiidae</taxon>
        <taxon>Naegleria</taxon>
    </lineage>
</organism>
<dbReference type="STRING" id="5762.D2V392"/>
<evidence type="ECO:0000313" key="5">
    <source>
        <dbReference type="Proteomes" id="UP000006671"/>
    </source>
</evidence>
<dbReference type="VEuPathDB" id="AmoebaDB:NAEGRDRAFT_63273"/>